<dbReference type="PRINTS" id="PR00759">
    <property type="entry name" value="BASICPTASE"/>
</dbReference>
<evidence type="ECO:0000256" key="3">
    <source>
        <dbReference type="ARBA" id="ARBA00022525"/>
    </source>
</evidence>
<dbReference type="InterPro" id="IPR002223">
    <property type="entry name" value="Kunitz_BPTI"/>
</dbReference>
<dbReference type="Gene3D" id="2.20.100.10">
    <property type="entry name" value="Thrombospondin type-1 (TSP1) repeat"/>
    <property type="match status" value="5"/>
</dbReference>
<dbReference type="Gene3D" id="2.60.40.4060">
    <property type="entry name" value="Reeler domain"/>
    <property type="match status" value="1"/>
</dbReference>
<evidence type="ECO:0000256" key="11">
    <source>
        <dbReference type="ARBA" id="ARBA00030964"/>
    </source>
</evidence>
<organism evidence="17">
    <name type="scientific">Lygus hesperus</name>
    <name type="common">Western plant bug</name>
    <dbReference type="NCBI Taxonomy" id="30085"/>
    <lineage>
        <taxon>Eukaryota</taxon>
        <taxon>Metazoa</taxon>
        <taxon>Ecdysozoa</taxon>
        <taxon>Arthropoda</taxon>
        <taxon>Hexapoda</taxon>
        <taxon>Insecta</taxon>
        <taxon>Pterygota</taxon>
        <taxon>Neoptera</taxon>
        <taxon>Paraneoptera</taxon>
        <taxon>Hemiptera</taxon>
        <taxon>Heteroptera</taxon>
        <taxon>Panheteroptera</taxon>
        <taxon>Cimicomorpha</taxon>
        <taxon>Miridae</taxon>
        <taxon>Mirini</taxon>
        <taxon>Lygus</taxon>
    </lineage>
</organism>
<dbReference type="Pfam" id="PF00014">
    <property type="entry name" value="Kunitz_BPTI"/>
    <property type="match status" value="1"/>
</dbReference>
<dbReference type="InterPro" id="IPR044004">
    <property type="entry name" value="TSP1_spondin_dom"/>
</dbReference>
<dbReference type="NCBIfam" id="NF038123">
    <property type="entry name" value="NF038123_dom"/>
    <property type="match status" value="1"/>
</dbReference>
<dbReference type="PROSITE" id="PS50092">
    <property type="entry name" value="TSP1"/>
    <property type="match status" value="5"/>
</dbReference>
<dbReference type="CDD" id="cd08544">
    <property type="entry name" value="Reeler"/>
    <property type="match status" value="1"/>
</dbReference>
<dbReference type="Pfam" id="PF06468">
    <property type="entry name" value="Spond_N"/>
    <property type="match status" value="1"/>
</dbReference>
<dbReference type="Gene3D" id="2.60.40.2130">
    <property type="entry name" value="F-spondin domain"/>
    <property type="match status" value="1"/>
</dbReference>
<dbReference type="InterPro" id="IPR020901">
    <property type="entry name" value="Prtase_inh_Kunz-CS"/>
</dbReference>
<gene>
    <name evidence="17" type="primary">SPON1</name>
    <name evidence="17" type="ORF">CM83_42850</name>
    <name evidence="18" type="ORF">g.84016</name>
</gene>
<keyword evidence="6 13" id="KW-0732">Signal</keyword>
<keyword evidence="5" id="KW-0479">Metal-binding</keyword>
<evidence type="ECO:0000259" key="15">
    <source>
        <dbReference type="PROSITE" id="PS51019"/>
    </source>
</evidence>
<dbReference type="InterPro" id="IPR051418">
    <property type="entry name" value="Spondin/Thrombospondin_T1"/>
</dbReference>
<dbReference type="GO" id="GO:0046872">
    <property type="term" value="F:metal ion binding"/>
    <property type="evidence" value="ECO:0007669"/>
    <property type="project" value="UniProtKB-KW"/>
</dbReference>
<accession>A0A0A9Z7L3</accession>
<protein>
    <recommendedName>
        <fullName evidence="2">Spondin-1</fullName>
    </recommendedName>
    <alternativeName>
        <fullName evidence="11">F-spondin</fullName>
    </alternativeName>
</protein>
<evidence type="ECO:0000259" key="16">
    <source>
        <dbReference type="PROSITE" id="PS51020"/>
    </source>
</evidence>
<dbReference type="InterPro" id="IPR038678">
    <property type="entry name" value="Spondin_N_sf"/>
</dbReference>
<dbReference type="InterPro" id="IPR000884">
    <property type="entry name" value="TSP1_rpt"/>
</dbReference>
<reference evidence="18" key="3">
    <citation type="journal article" date="2016" name="Gigascience">
        <title>De novo construction of an expanded transcriptome assembly for the western tarnished plant bug, Lygus hesperus.</title>
        <authorList>
            <person name="Tassone E.E."/>
            <person name="Geib S.M."/>
            <person name="Hall B."/>
            <person name="Fabrick J.A."/>
            <person name="Brent C.S."/>
            <person name="Hull J.J."/>
        </authorList>
    </citation>
    <scope>NUCLEOTIDE SEQUENCE</scope>
</reference>
<dbReference type="SMART" id="SM00209">
    <property type="entry name" value="TSP1"/>
    <property type="match status" value="5"/>
</dbReference>
<feature type="domain" description="Spondin" evidence="16">
    <location>
        <begin position="181"/>
        <end position="370"/>
    </location>
</feature>
<dbReference type="SUPFAM" id="SSF57362">
    <property type="entry name" value="BPTI-like"/>
    <property type="match status" value="1"/>
</dbReference>
<feature type="region of interest" description="Disordered" evidence="12">
    <location>
        <begin position="425"/>
        <end position="444"/>
    </location>
</feature>
<dbReference type="SUPFAM" id="SSF82895">
    <property type="entry name" value="TSP-1 type 1 repeat"/>
    <property type="match status" value="5"/>
</dbReference>
<keyword evidence="7" id="KW-0677">Repeat</keyword>
<feature type="domain" description="Reelin" evidence="15">
    <location>
        <begin position="14"/>
        <end position="180"/>
    </location>
</feature>
<dbReference type="InterPro" id="IPR002861">
    <property type="entry name" value="Reeler_dom"/>
</dbReference>
<evidence type="ECO:0000256" key="1">
    <source>
        <dbReference type="ARBA" id="ARBA00004498"/>
    </source>
</evidence>
<feature type="signal peptide" evidence="13">
    <location>
        <begin position="1"/>
        <end position="26"/>
    </location>
</feature>
<dbReference type="EMBL" id="GBHO01005824">
    <property type="protein sequence ID" value="JAG37780.1"/>
    <property type="molecule type" value="Transcribed_RNA"/>
</dbReference>
<evidence type="ECO:0000256" key="6">
    <source>
        <dbReference type="ARBA" id="ARBA00022729"/>
    </source>
</evidence>
<feature type="domain" description="BPTI/Kunitz inhibitor" evidence="14">
    <location>
        <begin position="623"/>
        <end position="673"/>
    </location>
</feature>
<keyword evidence="8" id="KW-0130">Cell adhesion</keyword>
<evidence type="ECO:0000256" key="2">
    <source>
        <dbReference type="ARBA" id="ARBA00019594"/>
    </source>
</evidence>
<dbReference type="SMART" id="SM00131">
    <property type="entry name" value="KU"/>
    <property type="match status" value="1"/>
</dbReference>
<evidence type="ECO:0000256" key="5">
    <source>
        <dbReference type="ARBA" id="ARBA00022723"/>
    </source>
</evidence>
<dbReference type="PROSITE" id="PS51020">
    <property type="entry name" value="SPONDIN"/>
    <property type="match status" value="1"/>
</dbReference>
<dbReference type="GO" id="GO:0007155">
    <property type="term" value="P:cell adhesion"/>
    <property type="evidence" value="ECO:0007669"/>
    <property type="project" value="UniProtKB-KW"/>
</dbReference>
<evidence type="ECO:0000256" key="4">
    <source>
        <dbReference type="ARBA" id="ARBA00022530"/>
    </source>
</evidence>
<dbReference type="EMBL" id="GDHC01010700">
    <property type="protein sequence ID" value="JAQ07929.1"/>
    <property type="molecule type" value="Transcribed_RNA"/>
</dbReference>
<evidence type="ECO:0000256" key="8">
    <source>
        <dbReference type="ARBA" id="ARBA00022889"/>
    </source>
</evidence>
<dbReference type="Pfam" id="PF19028">
    <property type="entry name" value="TSP1_spondin"/>
    <property type="match status" value="2"/>
</dbReference>
<comment type="subcellular location">
    <subcellularLocation>
        <location evidence="1">Secreted</location>
        <location evidence="1">Extracellular space</location>
        <location evidence="1">Extracellular matrix</location>
    </subcellularLocation>
</comment>
<evidence type="ECO:0000256" key="12">
    <source>
        <dbReference type="SAM" id="MobiDB-lite"/>
    </source>
</evidence>
<name>A0A0A9Z7L3_LYGHE</name>
<dbReference type="FunFam" id="2.60.40.2130:FF:000002">
    <property type="entry name" value="Putative Spondin-1"/>
    <property type="match status" value="1"/>
</dbReference>
<keyword evidence="4" id="KW-0272">Extracellular matrix</keyword>
<dbReference type="FunFam" id="4.10.410.10:FF:000004">
    <property type="entry name" value="Tissue factor pathway inhibitor"/>
    <property type="match status" value="1"/>
</dbReference>
<dbReference type="Pfam" id="PF00090">
    <property type="entry name" value="TSP_1"/>
    <property type="match status" value="3"/>
</dbReference>
<dbReference type="PROSITE" id="PS51019">
    <property type="entry name" value="REELIN"/>
    <property type="match status" value="1"/>
</dbReference>
<dbReference type="InterPro" id="IPR036880">
    <property type="entry name" value="Kunitz_BPTI_sf"/>
</dbReference>
<dbReference type="CDD" id="cd00109">
    <property type="entry name" value="Kunitz-type"/>
    <property type="match status" value="1"/>
</dbReference>
<evidence type="ECO:0000259" key="14">
    <source>
        <dbReference type="PROSITE" id="PS50279"/>
    </source>
</evidence>
<dbReference type="GO" id="GO:0004867">
    <property type="term" value="F:serine-type endopeptidase inhibitor activity"/>
    <property type="evidence" value="ECO:0007669"/>
    <property type="project" value="InterPro"/>
</dbReference>
<dbReference type="PROSITE" id="PS00280">
    <property type="entry name" value="BPTI_KUNITZ_1"/>
    <property type="match status" value="1"/>
</dbReference>
<feature type="chain" id="PRO_5007389931" description="Spondin-1" evidence="13">
    <location>
        <begin position="27"/>
        <end position="849"/>
    </location>
</feature>
<evidence type="ECO:0000313" key="17">
    <source>
        <dbReference type="EMBL" id="JAG37780.1"/>
    </source>
</evidence>
<dbReference type="InterPro" id="IPR042307">
    <property type="entry name" value="Reeler_sf"/>
</dbReference>
<dbReference type="Gene3D" id="4.10.410.10">
    <property type="entry name" value="Pancreatic trypsin inhibitor Kunitz domain"/>
    <property type="match status" value="1"/>
</dbReference>
<evidence type="ECO:0000256" key="10">
    <source>
        <dbReference type="ARBA" id="ARBA00023180"/>
    </source>
</evidence>
<dbReference type="PANTHER" id="PTHR11311:SF16">
    <property type="entry name" value="SPONDIN-1"/>
    <property type="match status" value="1"/>
</dbReference>
<sequence>MLRINLATTLWPLLLMVCLREPLGEAIVCDRMPPGMVSPKTRADNRFTIEISGDPPVYSPGEMYTVKLVGGRGTPGLAKFVWFSLTVEPANRDGSPAGRLFLFGESGTQYTETCPNTITASSLAPKTEATSLWSAPSRGAGCVTFRATVQEHNDVWFQDDGPLSKTLCEDLQQNSEEQPAINDPCCACDEAKYEVSFEGLWSRHTHPKDFPESSTTRFSDVIGASHTVDYRFWEYGGRSSEGLKQVAELGSTRRLETELKLKSQHIRTIIKARGISYPNVTSKTFAVFRVDNKHHLISLVSMIDPSPDWIVGVSGLELCLSNCSWLDTKTLNLYPWDAGTDSGVTYTALDSPTDPQDHIRRITNSFPADPNSPFYDPTGEEMKPLARLVLTRQRLYEKSCTEGRDDSSNEVGDACETEQWSSWSECSASCGNGKRSRQRNYRDPVRAEAAACSKELTTRQDCFGTMPCKGPQEDEDEEPKPHSMCAMSEWSEWSGCSVACGLGTRTRFRALIHQKNWKKCKASRLNLVTSQDDECTGTDCPENNPESAALKVDEDIASYCELSDWSEWSACSATCGEGTRERSRVFEGLRGKAECMNQPLKQTTSCREQYSCTLTPEEAREVCKLPKLVGPCRGHMEKFYFDTSTASCKAFTYSGCRGNRNQFDSMDDCEAACKEVQSELEKSELPPKFRPFGDIKAESSVIDAYAQTSGPYGAVEDCKVSSWSAWSPCSVTCGKGTRTKHRIIQVYSRNGGKACPRKLMRRKKCSMGPCFGYQSTQEDSENDYEETNGQEDCIYSEWSAWSLCSATCGLNSIQQRARAIDTQKTPDPSVCLERLETRVCNVFPCRKFN</sequence>
<evidence type="ECO:0000256" key="13">
    <source>
        <dbReference type="SAM" id="SignalP"/>
    </source>
</evidence>
<keyword evidence="9" id="KW-1015">Disulfide bond</keyword>
<evidence type="ECO:0000256" key="7">
    <source>
        <dbReference type="ARBA" id="ARBA00022737"/>
    </source>
</evidence>
<evidence type="ECO:0000313" key="18">
    <source>
        <dbReference type="EMBL" id="JAQ07929.1"/>
    </source>
</evidence>
<dbReference type="AlphaFoldDB" id="A0A0A9Z7L3"/>
<dbReference type="InterPro" id="IPR009465">
    <property type="entry name" value="Spondin_N"/>
</dbReference>
<proteinExistence type="predicted"/>
<keyword evidence="10" id="KW-0325">Glycoprotein</keyword>
<dbReference type="PROSITE" id="PS50279">
    <property type="entry name" value="BPTI_KUNITZ_2"/>
    <property type="match status" value="1"/>
</dbReference>
<reference evidence="17" key="1">
    <citation type="journal article" date="2014" name="PLoS ONE">
        <title>Transcriptome-Based Identification of ABC Transporters in the Western Tarnished Plant Bug Lygus hesperus.</title>
        <authorList>
            <person name="Hull J.J."/>
            <person name="Chaney K."/>
            <person name="Geib S.M."/>
            <person name="Fabrick J.A."/>
            <person name="Brent C.S."/>
            <person name="Walsh D."/>
            <person name="Lavine L.C."/>
        </authorList>
    </citation>
    <scope>NUCLEOTIDE SEQUENCE</scope>
</reference>
<dbReference type="GO" id="GO:0031012">
    <property type="term" value="C:extracellular matrix"/>
    <property type="evidence" value="ECO:0007669"/>
    <property type="project" value="TreeGrafter"/>
</dbReference>
<dbReference type="Pfam" id="PF02014">
    <property type="entry name" value="Reeler"/>
    <property type="match status" value="1"/>
</dbReference>
<keyword evidence="3" id="KW-0964">Secreted</keyword>
<evidence type="ECO:0000256" key="9">
    <source>
        <dbReference type="ARBA" id="ARBA00023157"/>
    </source>
</evidence>
<dbReference type="PANTHER" id="PTHR11311">
    <property type="entry name" value="SPONDIN"/>
    <property type="match status" value="1"/>
</dbReference>
<dbReference type="InterPro" id="IPR036383">
    <property type="entry name" value="TSP1_rpt_sf"/>
</dbReference>
<reference evidence="17" key="2">
    <citation type="submission" date="2014-07" db="EMBL/GenBank/DDBJ databases">
        <authorList>
            <person name="Hull J."/>
        </authorList>
    </citation>
    <scope>NUCLEOTIDE SEQUENCE</scope>
</reference>